<dbReference type="SUPFAM" id="SSF50129">
    <property type="entry name" value="GroES-like"/>
    <property type="match status" value="1"/>
</dbReference>
<dbReference type="PANTHER" id="PTHR43401">
    <property type="entry name" value="L-THREONINE 3-DEHYDROGENASE"/>
    <property type="match status" value="1"/>
</dbReference>
<dbReference type="GO" id="GO:0016491">
    <property type="term" value="F:oxidoreductase activity"/>
    <property type="evidence" value="ECO:0007669"/>
    <property type="project" value="UniProtKB-KW"/>
</dbReference>
<evidence type="ECO:0000256" key="1">
    <source>
        <dbReference type="ARBA" id="ARBA00023002"/>
    </source>
</evidence>
<reference evidence="4 5" key="1">
    <citation type="submission" date="2019-02" db="EMBL/GenBank/DDBJ databases">
        <title>Deep-cultivation of Planctomycetes and their phenomic and genomic characterization uncovers novel biology.</title>
        <authorList>
            <person name="Wiegand S."/>
            <person name="Jogler M."/>
            <person name="Boedeker C."/>
            <person name="Pinto D."/>
            <person name="Vollmers J."/>
            <person name="Rivas-Marin E."/>
            <person name="Kohn T."/>
            <person name="Peeters S.H."/>
            <person name="Heuer A."/>
            <person name="Rast P."/>
            <person name="Oberbeckmann S."/>
            <person name="Bunk B."/>
            <person name="Jeske O."/>
            <person name="Meyerdierks A."/>
            <person name="Storesund J.E."/>
            <person name="Kallscheuer N."/>
            <person name="Luecker S."/>
            <person name="Lage O.M."/>
            <person name="Pohl T."/>
            <person name="Merkel B.J."/>
            <person name="Hornburger P."/>
            <person name="Mueller R.-W."/>
            <person name="Bruemmer F."/>
            <person name="Labrenz M."/>
            <person name="Spormann A.M."/>
            <person name="Op den Camp H."/>
            <person name="Overmann J."/>
            <person name="Amann R."/>
            <person name="Jetten M.S.M."/>
            <person name="Mascher T."/>
            <person name="Medema M.H."/>
            <person name="Devos D.P."/>
            <person name="Kaster A.-K."/>
            <person name="Ovreas L."/>
            <person name="Rohde M."/>
            <person name="Galperin M.Y."/>
            <person name="Jogler C."/>
        </authorList>
    </citation>
    <scope>NUCLEOTIDE SEQUENCE [LARGE SCALE GENOMIC DNA]</scope>
    <source>
        <strain evidence="4 5">FF011L</strain>
    </source>
</reference>
<organism evidence="4 5">
    <name type="scientific">Roseimaritima multifibrata</name>
    <dbReference type="NCBI Taxonomy" id="1930274"/>
    <lineage>
        <taxon>Bacteria</taxon>
        <taxon>Pseudomonadati</taxon>
        <taxon>Planctomycetota</taxon>
        <taxon>Planctomycetia</taxon>
        <taxon>Pirellulales</taxon>
        <taxon>Pirellulaceae</taxon>
        <taxon>Roseimaritima</taxon>
    </lineage>
</organism>
<dbReference type="InterPro" id="IPR013154">
    <property type="entry name" value="ADH-like_N"/>
</dbReference>
<evidence type="ECO:0000313" key="5">
    <source>
        <dbReference type="Proteomes" id="UP000320672"/>
    </source>
</evidence>
<dbReference type="Gene3D" id="3.40.50.720">
    <property type="entry name" value="NAD(P)-binding Rossmann-like Domain"/>
    <property type="match status" value="1"/>
</dbReference>
<dbReference type="AlphaFoldDB" id="A0A517MF15"/>
<dbReference type="CDD" id="cd08261">
    <property type="entry name" value="Zn_ADH7"/>
    <property type="match status" value="1"/>
</dbReference>
<gene>
    <name evidence="4" type="primary">yjjN</name>
    <name evidence="4" type="ORF">FF011L_22500</name>
</gene>
<dbReference type="EC" id="1.1.1.-" evidence="4"/>
<dbReference type="OrthoDB" id="239596at2"/>
<dbReference type="InterPro" id="IPR036291">
    <property type="entry name" value="NAD(P)-bd_dom_sf"/>
</dbReference>
<feature type="domain" description="Alcohol dehydrogenase-like C-terminal" evidence="2">
    <location>
        <begin position="171"/>
        <end position="300"/>
    </location>
</feature>
<dbReference type="InterPro" id="IPR011032">
    <property type="entry name" value="GroES-like_sf"/>
</dbReference>
<evidence type="ECO:0000313" key="4">
    <source>
        <dbReference type="EMBL" id="QDS93480.1"/>
    </source>
</evidence>
<dbReference type="Gene3D" id="3.90.180.10">
    <property type="entry name" value="Medium-chain alcohol dehydrogenases, catalytic domain"/>
    <property type="match status" value="1"/>
</dbReference>
<protein>
    <submittedName>
        <fullName evidence="4">L-galactonate oxidoreductase</fullName>
        <ecNumber evidence="4">1.1.1.-</ecNumber>
    </submittedName>
</protein>
<feature type="domain" description="Alcohol dehydrogenase-like N-terminal" evidence="3">
    <location>
        <begin position="24"/>
        <end position="130"/>
    </location>
</feature>
<dbReference type="PANTHER" id="PTHR43401:SF2">
    <property type="entry name" value="L-THREONINE 3-DEHYDROGENASE"/>
    <property type="match status" value="1"/>
</dbReference>
<name>A0A517MF15_9BACT</name>
<evidence type="ECO:0000259" key="3">
    <source>
        <dbReference type="Pfam" id="PF08240"/>
    </source>
</evidence>
<dbReference type="InterPro" id="IPR013149">
    <property type="entry name" value="ADH-like_C"/>
</dbReference>
<sequence>MRAISLLKPERFEQVTIADPGSPGPGQVLVKTHRMGICGTDVGGYLGKFPFFGYPRIIGHELGVEVLELGPDVDSVSVGDSCSIEPYLNCGHCYACRRGFTNCCETNQTLGVMCDGGLCERFLIRADKLHVSKSLTYEQLALVETLAIGCHAVDRGAPAEGDHVMVIGAGPIGLSAIEFARLTGARLTVMDQVASRLDFCEKTYGIENRIQFENPEQAKQAIMEITDGDRFALVIDATGNPHSMTGAMHYVAQTGTLVYVGITNQELCFPHAVMHKPEMTIKASRNAMPTDFARIIRLIEEGTINTDPWITHRVSWDDMIEAFPTYTRPDAGVLKAVVDVSGE</sequence>
<dbReference type="InterPro" id="IPR050129">
    <property type="entry name" value="Zn_alcohol_dh"/>
</dbReference>
<dbReference type="SUPFAM" id="SSF51735">
    <property type="entry name" value="NAD(P)-binding Rossmann-fold domains"/>
    <property type="match status" value="1"/>
</dbReference>
<dbReference type="EMBL" id="CP036262">
    <property type="protein sequence ID" value="QDS93480.1"/>
    <property type="molecule type" value="Genomic_DNA"/>
</dbReference>
<dbReference type="Pfam" id="PF00107">
    <property type="entry name" value="ADH_zinc_N"/>
    <property type="match status" value="1"/>
</dbReference>
<proteinExistence type="predicted"/>
<dbReference type="RefSeq" id="WP_145351636.1">
    <property type="nucleotide sequence ID" value="NZ_CP036262.1"/>
</dbReference>
<dbReference type="KEGG" id="rml:FF011L_22500"/>
<evidence type="ECO:0000259" key="2">
    <source>
        <dbReference type="Pfam" id="PF00107"/>
    </source>
</evidence>
<keyword evidence="1 4" id="KW-0560">Oxidoreductase</keyword>
<keyword evidence="5" id="KW-1185">Reference proteome</keyword>
<dbReference type="Proteomes" id="UP000320672">
    <property type="component" value="Chromosome"/>
</dbReference>
<accession>A0A517MF15</accession>
<dbReference type="Pfam" id="PF08240">
    <property type="entry name" value="ADH_N"/>
    <property type="match status" value="1"/>
</dbReference>